<evidence type="ECO:0000256" key="1">
    <source>
        <dbReference type="ARBA" id="ARBA00004141"/>
    </source>
</evidence>
<evidence type="ECO:0000256" key="5">
    <source>
        <dbReference type="SAM" id="Phobius"/>
    </source>
</evidence>
<keyword evidence="4 5" id="KW-0472">Membrane</keyword>
<protein>
    <submittedName>
        <fullName evidence="7">Uncharacterized protein</fullName>
    </submittedName>
</protein>
<evidence type="ECO:0000313" key="7">
    <source>
        <dbReference type="EMBL" id="QDZ20518.1"/>
    </source>
</evidence>
<dbReference type="AlphaFoldDB" id="A0A5B8MIR8"/>
<sequence length="183" mass="19820">MGFGAGLLKLTSALSVIVSIVLIGVSGYVYHKQDPHLGQIALARIAVQGSLALGVLIFILSVVGYAGASSKSRCLIYLFFGALQTAFAGIVAITAALYTGMPWIDQQLETLCKEHPWENCTDQVPKIEATMRDHLTLVRTISLSICVFLLGIIHASFWAVSESKRSAYQELPSYNKPNTFVVS</sequence>
<reference evidence="6" key="2">
    <citation type="submission" date="2021-01" db="EMBL/GenBank/DDBJ databases">
        <authorList>
            <person name="Corre E."/>
            <person name="Pelletier E."/>
            <person name="Niang G."/>
            <person name="Scheremetjew M."/>
            <person name="Finn R."/>
            <person name="Kale V."/>
            <person name="Holt S."/>
            <person name="Cochrane G."/>
            <person name="Meng A."/>
            <person name="Brown T."/>
            <person name="Cohen L."/>
        </authorList>
    </citation>
    <scope>NUCLEOTIDE SEQUENCE</scope>
    <source>
        <strain evidence="6">CCMP1205</strain>
    </source>
</reference>
<evidence type="ECO:0000256" key="4">
    <source>
        <dbReference type="ARBA" id="ARBA00023136"/>
    </source>
</evidence>
<keyword evidence="2 5" id="KW-0812">Transmembrane</keyword>
<evidence type="ECO:0000256" key="2">
    <source>
        <dbReference type="ARBA" id="ARBA00022692"/>
    </source>
</evidence>
<name>A0A5B8MIR8_9CHLO</name>
<dbReference type="Pfam" id="PF00335">
    <property type="entry name" value="Tetraspanin"/>
    <property type="match status" value="1"/>
</dbReference>
<feature type="transmembrane region" description="Helical" evidence="5">
    <location>
        <begin position="75"/>
        <end position="98"/>
    </location>
</feature>
<dbReference type="Proteomes" id="UP000316726">
    <property type="component" value="Chromosome 4"/>
</dbReference>
<organism evidence="7 8">
    <name type="scientific">Chloropicon primus</name>
    <dbReference type="NCBI Taxonomy" id="1764295"/>
    <lineage>
        <taxon>Eukaryota</taxon>
        <taxon>Viridiplantae</taxon>
        <taxon>Chlorophyta</taxon>
        <taxon>Chloropicophyceae</taxon>
        <taxon>Chloropicales</taxon>
        <taxon>Chloropicaceae</taxon>
        <taxon>Chloropicon</taxon>
    </lineage>
</organism>
<dbReference type="EMBL" id="HBHL01002139">
    <property type="protein sequence ID" value="CAD9712384.1"/>
    <property type="molecule type" value="Transcribed_RNA"/>
</dbReference>
<dbReference type="InterPro" id="IPR018499">
    <property type="entry name" value="Tetraspanin/Peripherin"/>
</dbReference>
<dbReference type="GO" id="GO:0016020">
    <property type="term" value="C:membrane"/>
    <property type="evidence" value="ECO:0007669"/>
    <property type="project" value="UniProtKB-SubCell"/>
</dbReference>
<proteinExistence type="predicted"/>
<dbReference type="EMBL" id="CP031037">
    <property type="protein sequence ID" value="QDZ20518.1"/>
    <property type="molecule type" value="Genomic_DNA"/>
</dbReference>
<keyword evidence="8" id="KW-1185">Reference proteome</keyword>
<evidence type="ECO:0000313" key="8">
    <source>
        <dbReference type="Proteomes" id="UP000316726"/>
    </source>
</evidence>
<feature type="transmembrane region" description="Helical" evidence="5">
    <location>
        <begin position="42"/>
        <end position="63"/>
    </location>
</feature>
<gene>
    <name evidence="7" type="ORF">A3770_04p30360</name>
    <name evidence="6" type="ORF">CPRI1469_LOCUS1225</name>
</gene>
<comment type="subcellular location">
    <subcellularLocation>
        <location evidence="1">Membrane</location>
        <topology evidence="1">Multi-pass membrane protein</topology>
    </subcellularLocation>
</comment>
<evidence type="ECO:0000313" key="6">
    <source>
        <dbReference type="EMBL" id="CAD9712384.1"/>
    </source>
</evidence>
<accession>A0A5B8MIR8</accession>
<evidence type="ECO:0000256" key="3">
    <source>
        <dbReference type="ARBA" id="ARBA00022989"/>
    </source>
</evidence>
<feature type="transmembrane region" description="Helical" evidence="5">
    <location>
        <begin position="7"/>
        <end position="30"/>
    </location>
</feature>
<feature type="transmembrane region" description="Helical" evidence="5">
    <location>
        <begin position="141"/>
        <end position="160"/>
    </location>
</feature>
<reference evidence="7 8" key="1">
    <citation type="submission" date="2018-07" db="EMBL/GenBank/DDBJ databases">
        <title>The complete nuclear genome of the prasinophyte Chloropicon primus (CCMP1205).</title>
        <authorList>
            <person name="Pombert J.-F."/>
            <person name="Otis C."/>
            <person name="Turmel M."/>
            <person name="Lemieux C."/>
        </authorList>
    </citation>
    <scope>NUCLEOTIDE SEQUENCE [LARGE SCALE GENOMIC DNA]</scope>
    <source>
        <strain evidence="7 8">CCMP1205</strain>
    </source>
</reference>
<keyword evidence="3 5" id="KW-1133">Transmembrane helix</keyword>